<dbReference type="GO" id="GO:0000462">
    <property type="term" value="P:maturation of SSU-rRNA from tricistronic rRNA transcript (SSU-rRNA, 5.8S rRNA, LSU-rRNA)"/>
    <property type="evidence" value="ECO:0007669"/>
    <property type="project" value="TreeGrafter"/>
</dbReference>
<dbReference type="Pfam" id="PF06102">
    <property type="entry name" value="RRP36"/>
    <property type="match status" value="1"/>
</dbReference>
<protein>
    <recommendedName>
        <fullName evidence="6">rRNA biogenesis protein RRP36</fullName>
    </recommendedName>
</protein>
<dbReference type="PANTHER" id="PTHR21738">
    <property type="entry name" value="RIBOSOMAL RNA PROCESSING PROTEIN 36 HOMOLOG"/>
    <property type="match status" value="1"/>
</dbReference>
<comment type="subunit">
    <text evidence="6">Associates with 90S and pre-40S pre-ribosomal particles.</text>
</comment>
<dbReference type="GO" id="GO:0030686">
    <property type="term" value="C:90S preribosome"/>
    <property type="evidence" value="ECO:0007669"/>
    <property type="project" value="TreeGrafter"/>
</dbReference>
<evidence type="ECO:0000256" key="1">
    <source>
        <dbReference type="ARBA" id="ARBA00004604"/>
    </source>
</evidence>
<feature type="compositionally biased region" description="Basic and acidic residues" evidence="7">
    <location>
        <begin position="1"/>
        <end position="20"/>
    </location>
</feature>
<keyword evidence="3 6" id="KW-0690">Ribosome biogenesis</keyword>
<keyword evidence="4 6" id="KW-0698">rRNA processing</keyword>
<dbReference type="Gramene" id="ABO94450">
    <property type="protein sequence ID" value="ABO94450"/>
    <property type="gene ID" value="OSTLU_119519"/>
</dbReference>
<comment type="subcellular location">
    <subcellularLocation>
        <location evidence="1 6">Nucleus</location>
        <location evidence="1 6">Nucleolus</location>
    </subcellularLocation>
</comment>
<dbReference type="PANTHER" id="PTHR21738:SF0">
    <property type="entry name" value="RIBOSOMAL RNA PROCESSING PROTEIN 36 HOMOLOG"/>
    <property type="match status" value="1"/>
</dbReference>
<gene>
    <name evidence="8" type="primary">Cup105</name>
    <name evidence="8" type="ORF">OSTLU_119519</name>
</gene>
<organism evidence="8 9">
    <name type="scientific">Ostreococcus lucimarinus (strain CCE9901)</name>
    <dbReference type="NCBI Taxonomy" id="436017"/>
    <lineage>
        <taxon>Eukaryota</taxon>
        <taxon>Viridiplantae</taxon>
        <taxon>Chlorophyta</taxon>
        <taxon>Mamiellophyceae</taxon>
        <taxon>Mamiellales</taxon>
        <taxon>Bathycoccaceae</taxon>
        <taxon>Ostreococcus</taxon>
    </lineage>
</organism>
<feature type="region of interest" description="Disordered" evidence="7">
    <location>
        <begin position="59"/>
        <end position="79"/>
    </location>
</feature>
<dbReference type="HOGENOM" id="CLU_2610381_0_0_1"/>
<keyword evidence="9" id="KW-1185">Reference proteome</keyword>
<evidence type="ECO:0000313" key="8">
    <source>
        <dbReference type="EMBL" id="ABO94450.1"/>
    </source>
</evidence>
<evidence type="ECO:0000256" key="4">
    <source>
        <dbReference type="ARBA" id="ARBA00022552"/>
    </source>
</evidence>
<comment type="function">
    <text evidence="6">Component of the 90S pre-ribosome involved in the maturation of rRNAs. Required for early cleavages of the pre-RNAs in the 40S ribosomal subunit maturation pathway.</text>
</comment>
<evidence type="ECO:0000256" key="5">
    <source>
        <dbReference type="ARBA" id="ARBA00023242"/>
    </source>
</evidence>
<dbReference type="GeneID" id="5000188"/>
<evidence type="ECO:0000256" key="6">
    <source>
        <dbReference type="RuleBase" id="RU368027"/>
    </source>
</evidence>
<dbReference type="Proteomes" id="UP000001568">
    <property type="component" value="Chromosome 2"/>
</dbReference>
<comment type="similarity">
    <text evidence="2 6">Belongs to the RRP36 family.</text>
</comment>
<proteinExistence type="inferred from homology"/>
<name>A4RT01_OSTLU</name>
<evidence type="ECO:0000256" key="2">
    <source>
        <dbReference type="ARBA" id="ARBA00009418"/>
    </source>
</evidence>
<dbReference type="GO" id="GO:0005730">
    <property type="term" value="C:nucleolus"/>
    <property type="evidence" value="ECO:0007669"/>
    <property type="project" value="UniProtKB-SubCell"/>
</dbReference>
<keyword evidence="5 6" id="KW-0539">Nucleus</keyword>
<sequence length="79" mass="9145">MRDEGSEGDVKSQPKLEKSSPKSSKSRAYYLKKSEMKVLQLIEKYEVLKSKGAVDKFLAKKRKRRATRGRKYVPSVPKR</sequence>
<evidence type="ECO:0000256" key="3">
    <source>
        <dbReference type="ARBA" id="ARBA00022517"/>
    </source>
</evidence>
<reference evidence="8 9" key="1">
    <citation type="journal article" date="2007" name="Proc. Natl. Acad. Sci. U.S.A.">
        <title>The tiny eukaryote Ostreococcus provides genomic insights into the paradox of plankton speciation.</title>
        <authorList>
            <person name="Palenik B."/>
            <person name="Grimwood J."/>
            <person name="Aerts A."/>
            <person name="Rouze P."/>
            <person name="Salamov A."/>
            <person name="Putnam N."/>
            <person name="Dupont C."/>
            <person name="Jorgensen R."/>
            <person name="Derelle E."/>
            <person name="Rombauts S."/>
            <person name="Zhou K."/>
            <person name="Otillar R."/>
            <person name="Merchant S.S."/>
            <person name="Podell S."/>
            <person name="Gaasterland T."/>
            <person name="Napoli C."/>
            <person name="Gendler K."/>
            <person name="Manuell A."/>
            <person name="Tai V."/>
            <person name="Vallon O."/>
            <person name="Piganeau G."/>
            <person name="Jancek S."/>
            <person name="Heijde M."/>
            <person name="Jabbari K."/>
            <person name="Bowler C."/>
            <person name="Lohr M."/>
            <person name="Robbens S."/>
            <person name="Werner G."/>
            <person name="Dubchak I."/>
            <person name="Pazour G.J."/>
            <person name="Ren Q."/>
            <person name="Paulsen I."/>
            <person name="Delwiche C."/>
            <person name="Schmutz J."/>
            <person name="Rokhsar D."/>
            <person name="Van de Peer Y."/>
            <person name="Moreau H."/>
            <person name="Grigoriev I.V."/>
        </authorList>
    </citation>
    <scope>NUCLEOTIDE SEQUENCE [LARGE SCALE GENOMIC DNA]</scope>
    <source>
        <strain evidence="8 9">CCE9901</strain>
    </source>
</reference>
<dbReference type="KEGG" id="olu:OSTLU_119519"/>
<evidence type="ECO:0000313" key="9">
    <source>
        <dbReference type="Proteomes" id="UP000001568"/>
    </source>
</evidence>
<dbReference type="EMBL" id="CP000582">
    <property type="protein sequence ID" value="ABO94450.1"/>
    <property type="molecule type" value="Genomic_DNA"/>
</dbReference>
<accession>A4RT01</accession>
<evidence type="ECO:0000256" key="7">
    <source>
        <dbReference type="SAM" id="MobiDB-lite"/>
    </source>
</evidence>
<dbReference type="RefSeq" id="XP_001416157.1">
    <property type="nucleotide sequence ID" value="XM_001416120.1"/>
</dbReference>
<dbReference type="AlphaFoldDB" id="A4RT01"/>
<dbReference type="InterPro" id="IPR009292">
    <property type="entry name" value="RRP36"/>
</dbReference>
<keyword evidence="6" id="KW-0687">Ribonucleoprotein</keyword>
<feature type="region of interest" description="Disordered" evidence="7">
    <location>
        <begin position="1"/>
        <end position="28"/>
    </location>
</feature>